<name>A0A0F9VLF8_9ZZZZ</name>
<comment type="caution">
    <text evidence="2">The sequence shown here is derived from an EMBL/GenBank/DDBJ whole genome shotgun (WGS) entry which is preliminary data.</text>
</comment>
<dbReference type="AlphaFoldDB" id="A0A0F9VLF8"/>
<evidence type="ECO:0000313" key="2">
    <source>
        <dbReference type="EMBL" id="KKO00718.1"/>
    </source>
</evidence>
<accession>A0A0F9VLF8</accession>
<evidence type="ECO:0008006" key="3">
    <source>
        <dbReference type="Google" id="ProtNLM"/>
    </source>
</evidence>
<feature type="region of interest" description="Disordered" evidence="1">
    <location>
        <begin position="42"/>
        <end position="84"/>
    </location>
</feature>
<feature type="compositionally biased region" description="Low complexity" evidence="1">
    <location>
        <begin position="45"/>
        <end position="79"/>
    </location>
</feature>
<organism evidence="2">
    <name type="scientific">marine sediment metagenome</name>
    <dbReference type="NCBI Taxonomy" id="412755"/>
    <lineage>
        <taxon>unclassified sequences</taxon>
        <taxon>metagenomes</taxon>
        <taxon>ecological metagenomes</taxon>
    </lineage>
</organism>
<proteinExistence type="predicted"/>
<dbReference type="EMBL" id="LAZR01000039">
    <property type="protein sequence ID" value="KKO00718.1"/>
    <property type="molecule type" value="Genomic_DNA"/>
</dbReference>
<sequence>MKPGPNRVMPTPGRRVVCVLAAWLAIVGPVCLAGDVPTPPPPADVKPAPVEAPTTAPAVAESASTKPATKPAATEPAASGEDAPIFGMPPYHTEHFSIYCDKSQEMINDFAVRLEAMHAEYSTLMAKYLRPNNKRFKVFLFSDSQRFVAAGGHPLMPGISMRTGRWPGSRLMLMVHSDRVEVPVDHLMRHEVWHHFNSTNVTGRFPTWLEEGFAEYIGYGIWTGDGVIYGTIRPEAYHSIKGYADAGRIIPLRKLMPTSGGQWLGTAGTDEGWRGYMQSWSLVEFLTTAEEGKYRPRLQAYMDDLCSGRRPTASAAAIREMDPQYQKWVKAITPTLTHEKFYEAVVAILTSHLARAHARGQRFKSAEAFLAAARGRTLDLAPIGDDQWLPPSLMVECFWYIRQIRSSYGDMKLTLTYRDDRPTLRLKGDYVDLELTGAFRLKDGKVAAINVKHLKPVPFDLNAGKKRRLRRDATTKPARRRRAK</sequence>
<protein>
    <recommendedName>
        <fullName evidence="3">DUF1570 domain-containing protein</fullName>
    </recommendedName>
</protein>
<gene>
    <name evidence="2" type="ORF">LCGC14_0124920</name>
</gene>
<reference evidence="2" key="1">
    <citation type="journal article" date="2015" name="Nature">
        <title>Complex archaea that bridge the gap between prokaryotes and eukaryotes.</title>
        <authorList>
            <person name="Spang A."/>
            <person name="Saw J.H."/>
            <person name="Jorgensen S.L."/>
            <person name="Zaremba-Niedzwiedzka K."/>
            <person name="Martijn J."/>
            <person name="Lind A.E."/>
            <person name="van Eijk R."/>
            <person name="Schleper C."/>
            <person name="Guy L."/>
            <person name="Ettema T.J."/>
        </authorList>
    </citation>
    <scope>NUCLEOTIDE SEQUENCE</scope>
</reference>
<evidence type="ECO:0000256" key="1">
    <source>
        <dbReference type="SAM" id="MobiDB-lite"/>
    </source>
</evidence>
<feature type="region of interest" description="Disordered" evidence="1">
    <location>
        <begin position="465"/>
        <end position="484"/>
    </location>
</feature>